<keyword evidence="8" id="KW-1185">Reference proteome</keyword>
<dbReference type="InterPro" id="IPR053925">
    <property type="entry name" value="RecX_HTH_3rd"/>
</dbReference>
<evidence type="ECO:0000256" key="2">
    <source>
        <dbReference type="ARBA" id="ARBA00009695"/>
    </source>
</evidence>
<evidence type="ECO:0000259" key="6">
    <source>
        <dbReference type="Pfam" id="PF21981"/>
    </source>
</evidence>
<accession>A0A2T7BKH3</accession>
<dbReference type="PANTHER" id="PTHR33602:SF1">
    <property type="entry name" value="REGULATORY PROTEIN RECX FAMILY PROTEIN"/>
    <property type="match status" value="1"/>
</dbReference>
<feature type="domain" description="RecX second three-helical" evidence="5">
    <location>
        <begin position="50"/>
        <end position="90"/>
    </location>
</feature>
<dbReference type="PANTHER" id="PTHR33602">
    <property type="entry name" value="REGULATORY PROTEIN RECX FAMILY PROTEIN"/>
    <property type="match status" value="1"/>
</dbReference>
<comment type="subcellular location">
    <subcellularLocation>
        <location evidence="1">Cytoplasm</location>
    </subcellularLocation>
</comment>
<evidence type="ECO:0000256" key="3">
    <source>
        <dbReference type="ARBA" id="ARBA00018111"/>
    </source>
</evidence>
<dbReference type="EMBL" id="QCYK01000001">
    <property type="protein sequence ID" value="PUZ28176.1"/>
    <property type="molecule type" value="Genomic_DNA"/>
</dbReference>
<organism evidence="7 8">
    <name type="scientific">Chitinophaga parva</name>
    <dbReference type="NCBI Taxonomy" id="2169414"/>
    <lineage>
        <taxon>Bacteria</taxon>
        <taxon>Pseudomonadati</taxon>
        <taxon>Bacteroidota</taxon>
        <taxon>Chitinophagia</taxon>
        <taxon>Chitinophagales</taxon>
        <taxon>Chitinophagaceae</taxon>
        <taxon>Chitinophaga</taxon>
    </lineage>
</organism>
<dbReference type="Pfam" id="PF21981">
    <property type="entry name" value="RecX_HTH3"/>
    <property type="match status" value="1"/>
</dbReference>
<sequence>MRSAILQLRSFCAYQERCHSEVREKALELGMRGEEVEQAMAELISENFLNEERYAGAFAGGKFRMQQWGRRKITAELQQKQVSAYCIKRGLAEIDEADYQATLEKLARKKWDSLGKDSLPKRRQKTWAYLAQKGYEPALITPVLEKLGGREDD</sequence>
<dbReference type="Pfam" id="PF02631">
    <property type="entry name" value="RecX_HTH2"/>
    <property type="match status" value="1"/>
</dbReference>
<dbReference type="InterPro" id="IPR053924">
    <property type="entry name" value="RecX_HTH_2nd"/>
</dbReference>
<comment type="caution">
    <text evidence="7">The sequence shown here is derived from an EMBL/GenBank/DDBJ whole genome shotgun (WGS) entry which is preliminary data.</text>
</comment>
<dbReference type="Proteomes" id="UP000244450">
    <property type="component" value="Unassembled WGS sequence"/>
</dbReference>
<protein>
    <recommendedName>
        <fullName evidence="3">Regulatory protein RecX</fullName>
    </recommendedName>
</protein>
<evidence type="ECO:0000313" key="8">
    <source>
        <dbReference type="Proteomes" id="UP000244450"/>
    </source>
</evidence>
<evidence type="ECO:0000313" key="7">
    <source>
        <dbReference type="EMBL" id="PUZ28176.1"/>
    </source>
</evidence>
<dbReference type="InterPro" id="IPR003783">
    <property type="entry name" value="Regulatory_RecX"/>
</dbReference>
<feature type="domain" description="RecX third three-helical" evidence="6">
    <location>
        <begin position="98"/>
        <end position="143"/>
    </location>
</feature>
<gene>
    <name evidence="7" type="ORF">DCC81_01455</name>
</gene>
<dbReference type="InterPro" id="IPR036388">
    <property type="entry name" value="WH-like_DNA-bd_sf"/>
</dbReference>
<dbReference type="GO" id="GO:0005737">
    <property type="term" value="C:cytoplasm"/>
    <property type="evidence" value="ECO:0007669"/>
    <property type="project" value="UniProtKB-SubCell"/>
</dbReference>
<name>A0A2T7BKH3_9BACT</name>
<dbReference type="GO" id="GO:0006282">
    <property type="term" value="P:regulation of DNA repair"/>
    <property type="evidence" value="ECO:0007669"/>
    <property type="project" value="InterPro"/>
</dbReference>
<dbReference type="Gene3D" id="1.10.10.10">
    <property type="entry name" value="Winged helix-like DNA-binding domain superfamily/Winged helix DNA-binding domain"/>
    <property type="match status" value="2"/>
</dbReference>
<comment type="similarity">
    <text evidence="2">Belongs to the RecX family.</text>
</comment>
<dbReference type="AlphaFoldDB" id="A0A2T7BKH3"/>
<evidence type="ECO:0000256" key="1">
    <source>
        <dbReference type="ARBA" id="ARBA00004496"/>
    </source>
</evidence>
<dbReference type="OrthoDB" id="1523826at2"/>
<evidence type="ECO:0000256" key="4">
    <source>
        <dbReference type="ARBA" id="ARBA00022490"/>
    </source>
</evidence>
<keyword evidence="4" id="KW-0963">Cytoplasm</keyword>
<evidence type="ECO:0000259" key="5">
    <source>
        <dbReference type="Pfam" id="PF02631"/>
    </source>
</evidence>
<reference evidence="7 8" key="1">
    <citation type="submission" date="2018-04" db="EMBL/GenBank/DDBJ databases">
        <title>Chitinophaga fuyangensis sp. nov., isolated from soil in a chemical factory.</title>
        <authorList>
            <person name="Chen K."/>
        </authorList>
    </citation>
    <scope>NUCLEOTIDE SEQUENCE [LARGE SCALE GENOMIC DNA]</scope>
    <source>
        <strain evidence="7 8">LY-1</strain>
    </source>
</reference>
<proteinExistence type="inferred from homology"/>
<dbReference type="RefSeq" id="WP_108684817.1">
    <property type="nucleotide sequence ID" value="NZ_QCYK01000001.1"/>
</dbReference>